<evidence type="ECO:0000256" key="8">
    <source>
        <dbReference type="SAM" id="Phobius"/>
    </source>
</evidence>
<evidence type="ECO:0000313" key="11">
    <source>
        <dbReference type="Proteomes" id="UP000253410"/>
    </source>
</evidence>
<keyword evidence="4 7" id="KW-0812">Transmembrane</keyword>
<keyword evidence="11" id="KW-1185">Reference proteome</keyword>
<dbReference type="AlphaFoldDB" id="A0A365XWN9"/>
<accession>A0A365XWN9</accession>
<feature type="domain" description="TonB-dependent receptor plug" evidence="9">
    <location>
        <begin position="233"/>
        <end position="336"/>
    </location>
</feature>
<comment type="similarity">
    <text evidence="7">Belongs to the TonB-dependent receptor family.</text>
</comment>
<gene>
    <name evidence="10" type="ORF">DF182_30515</name>
</gene>
<dbReference type="SUPFAM" id="SSF56935">
    <property type="entry name" value="Porins"/>
    <property type="match status" value="1"/>
</dbReference>
<proteinExistence type="inferred from homology"/>
<dbReference type="EMBL" id="QFFJ01000002">
    <property type="protein sequence ID" value="RBL90776.1"/>
    <property type="molecule type" value="Genomic_DNA"/>
</dbReference>
<evidence type="ECO:0000259" key="9">
    <source>
        <dbReference type="Pfam" id="PF07715"/>
    </source>
</evidence>
<keyword evidence="8" id="KW-1133">Transmembrane helix</keyword>
<dbReference type="Gene3D" id="2.170.130.10">
    <property type="entry name" value="TonB-dependent receptor, plug domain"/>
    <property type="match status" value="1"/>
</dbReference>
<organism evidence="10 11">
    <name type="scientific">Chitinophaga flava</name>
    <dbReference type="NCBI Taxonomy" id="2259036"/>
    <lineage>
        <taxon>Bacteria</taxon>
        <taxon>Pseudomonadati</taxon>
        <taxon>Bacteroidota</taxon>
        <taxon>Chitinophagia</taxon>
        <taxon>Chitinophagales</taxon>
        <taxon>Chitinophagaceae</taxon>
        <taxon>Chitinophaga</taxon>
    </lineage>
</organism>
<comment type="caution">
    <text evidence="10">The sequence shown here is derived from an EMBL/GenBank/DDBJ whole genome shotgun (WGS) entry which is preliminary data.</text>
</comment>
<comment type="subcellular location">
    <subcellularLocation>
        <location evidence="1 7">Cell outer membrane</location>
        <topology evidence="1 7">Multi-pass membrane protein</topology>
    </subcellularLocation>
</comment>
<dbReference type="GO" id="GO:0009279">
    <property type="term" value="C:cell outer membrane"/>
    <property type="evidence" value="ECO:0007669"/>
    <property type="project" value="UniProtKB-SubCell"/>
</dbReference>
<dbReference type="Pfam" id="PF07715">
    <property type="entry name" value="Plug"/>
    <property type="match status" value="1"/>
</dbReference>
<keyword evidence="5 7" id="KW-0472">Membrane</keyword>
<evidence type="ECO:0000256" key="3">
    <source>
        <dbReference type="ARBA" id="ARBA00022452"/>
    </source>
</evidence>
<sequence>MLQHTMQQAPRPHTRSRCVPVYFFFIVILVLAGTLVAAQTPDALSKKVSLQYVSVSLKTVIRDIEKQTKYTFAISSDELETRRGVSIHVHHAPLTDVLRQLFPPARYRVEIRDGQIIVIPQNSAPTDLSRNPADRVVSPNRWLLTGTITDGLVPLSGVSLREQGTSNGTATNENGNFKLELASGQAVLTVSLIGFETREISVRDRHNISITLQPDLKKLNELVVLGYGLQKRANITGAIAQIDGARLKSRPVPNVIAALQGTATGLVVTRSNGQPGKEGFNIQVRGVNSGNNNTPVIVDGVPGSLAVLNPDDIESVSILKDASAASIYGARGASGVVLVTTRSGKPGKLSIDFNTLAGFESPIRVPKRLPSYVQASMENEAAENAGSPAPWQPYEIELMKTGNHYALDYAHPGYYKYYYNFNQLPLLTKTKTGVENYNLSVKGGDSLTQFSASLGYFGRQGIFAVGPDRTHRVNARVNLNNRFSKHFSLETRLSYAQTNTLSPSQPVEGPQGLLAGLYRGPGNVPIFVPGTEHYAFGGAPTYAILHDGGTREEKNNYIDAVFTLRVDSLAKDLTLRLIYSPQKHTLHDNLGRNTIELWNQIAPVDAVQNNNLLQKSRLQAKGGNLQLLADYDTKINKHNIHLLGGYTQETYNTDQYTAASYNITKVEVDAYRFGNPPQYNMTQLASGTLMSMFGKFNYNYDNRYLLEANLIGARLSQYSSAFAPVEQWQVFPSFSAGWRLNNEEWFNHALHFFNEFKLRWSWGRLGNVNSWNTIDNDERLSTFTFGFNNPFSPFVYKNPIPQASGWENISTNNYGWDATLFRGRLTLSADYFVKHNRDMRIPVQLPSTAGAWPLRFNTGEMRSWGWELNAGWRSSHGPFTWYLNANLFNNQTKVLRNDGVNPQPGWNLGIPGYPYSSLFGYVADGYFQTTAEVQQHAFQSNNTGPGDLRYRDINGDKRIDNKDLVYLGSTDPQLAYGIDAGFSWKGIEVSVFFQGVSNRKVMPDPRYNIPFTSGWQQPWDINLDHWTPDHPDALFPRLYLRDVQNTVPSSHWAMNGAYIRLKNLQIGYSLPAAWLKRISVRNLRLYFSGQDLWETTKMKIRYYDPEQAGGYIGNAYPFFRSYTIGLNITVM</sequence>
<dbReference type="Proteomes" id="UP000253410">
    <property type="component" value="Unassembled WGS sequence"/>
</dbReference>
<dbReference type="Gene3D" id="2.60.40.1120">
    <property type="entry name" value="Carboxypeptidase-like, regulatory domain"/>
    <property type="match status" value="1"/>
</dbReference>
<evidence type="ECO:0000313" key="10">
    <source>
        <dbReference type="EMBL" id="RBL90776.1"/>
    </source>
</evidence>
<evidence type="ECO:0000256" key="1">
    <source>
        <dbReference type="ARBA" id="ARBA00004571"/>
    </source>
</evidence>
<dbReference type="OrthoDB" id="899266at2"/>
<dbReference type="Gene3D" id="2.40.170.20">
    <property type="entry name" value="TonB-dependent receptor, beta-barrel domain"/>
    <property type="match status" value="1"/>
</dbReference>
<evidence type="ECO:0000256" key="4">
    <source>
        <dbReference type="ARBA" id="ARBA00022692"/>
    </source>
</evidence>
<evidence type="ECO:0000256" key="7">
    <source>
        <dbReference type="PROSITE-ProRule" id="PRU01360"/>
    </source>
</evidence>
<dbReference type="InterPro" id="IPR008969">
    <property type="entry name" value="CarboxyPept-like_regulatory"/>
</dbReference>
<dbReference type="InterPro" id="IPR036942">
    <property type="entry name" value="Beta-barrel_TonB_sf"/>
</dbReference>
<keyword evidence="6 7" id="KW-0998">Cell outer membrane</keyword>
<dbReference type="InterPro" id="IPR037066">
    <property type="entry name" value="Plug_dom_sf"/>
</dbReference>
<protein>
    <recommendedName>
        <fullName evidence="9">TonB-dependent receptor plug domain-containing protein</fullName>
    </recommendedName>
</protein>
<keyword evidence="2 7" id="KW-0813">Transport</keyword>
<evidence type="ECO:0000256" key="2">
    <source>
        <dbReference type="ARBA" id="ARBA00022448"/>
    </source>
</evidence>
<dbReference type="NCBIfam" id="TIGR04057">
    <property type="entry name" value="SusC_RagA_signa"/>
    <property type="match status" value="1"/>
</dbReference>
<dbReference type="InterPro" id="IPR012910">
    <property type="entry name" value="Plug_dom"/>
</dbReference>
<dbReference type="Pfam" id="PF13715">
    <property type="entry name" value="CarbopepD_reg_2"/>
    <property type="match status" value="1"/>
</dbReference>
<dbReference type="InterPro" id="IPR023996">
    <property type="entry name" value="TonB-dep_OMP_SusC/RagA"/>
</dbReference>
<dbReference type="SUPFAM" id="SSF49464">
    <property type="entry name" value="Carboxypeptidase regulatory domain-like"/>
    <property type="match status" value="1"/>
</dbReference>
<evidence type="ECO:0000256" key="5">
    <source>
        <dbReference type="ARBA" id="ARBA00023136"/>
    </source>
</evidence>
<reference evidence="10 11" key="1">
    <citation type="submission" date="2018-05" db="EMBL/GenBank/DDBJ databases">
        <title>Chitinophaga sp. K3CV102501T nov., isolated from isolated from a monsoon evergreen broad-leaved forest soil.</title>
        <authorList>
            <person name="Lv Y."/>
        </authorList>
    </citation>
    <scope>NUCLEOTIDE SEQUENCE [LARGE SCALE GENOMIC DNA]</scope>
    <source>
        <strain evidence="10 11">GDMCC 1.1325</strain>
    </source>
</reference>
<dbReference type="NCBIfam" id="TIGR04056">
    <property type="entry name" value="OMP_RagA_SusC"/>
    <property type="match status" value="1"/>
</dbReference>
<dbReference type="InterPro" id="IPR039426">
    <property type="entry name" value="TonB-dep_rcpt-like"/>
</dbReference>
<evidence type="ECO:0000256" key="6">
    <source>
        <dbReference type="ARBA" id="ARBA00023237"/>
    </source>
</evidence>
<keyword evidence="3 7" id="KW-1134">Transmembrane beta strand</keyword>
<dbReference type="InterPro" id="IPR023997">
    <property type="entry name" value="TonB-dep_OMP_SusC/RagA_CS"/>
</dbReference>
<name>A0A365XWN9_9BACT</name>
<dbReference type="PROSITE" id="PS52016">
    <property type="entry name" value="TONB_DEPENDENT_REC_3"/>
    <property type="match status" value="1"/>
</dbReference>
<feature type="transmembrane region" description="Helical" evidence="8">
    <location>
        <begin position="21"/>
        <end position="38"/>
    </location>
</feature>